<comment type="caution">
    <text evidence="10">The sequence shown here is derived from an EMBL/GenBank/DDBJ whole genome shotgun (WGS) entry which is preliminary data.</text>
</comment>
<dbReference type="EC" id="2.7.8.7" evidence="8"/>
<evidence type="ECO:0000259" key="9">
    <source>
        <dbReference type="Pfam" id="PF01648"/>
    </source>
</evidence>
<evidence type="ECO:0000256" key="5">
    <source>
        <dbReference type="ARBA" id="ARBA00022842"/>
    </source>
</evidence>
<keyword evidence="2 8" id="KW-0808">Transferase</keyword>
<dbReference type="EMBL" id="QICA01000016">
    <property type="protein sequence ID" value="RNL37141.1"/>
    <property type="molecule type" value="Genomic_DNA"/>
</dbReference>
<keyword evidence="4 8" id="KW-0276">Fatty acid metabolism</keyword>
<evidence type="ECO:0000313" key="11">
    <source>
        <dbReference type="Proteomes" id="UP000278327"/>
    </source>
</evidence>
<dbReference type="Proteomes" id="UP000278327">
    <property type="component" value="Unassembled WGS sequence"/>
</dbReference>
<accession>A0A3N0AQH7</accession>
<dbReference type="HAMAP" id="MF_00101">
    <property type="entry name" value="AcpS"/>
    <property type="match status" value="1"/>
</dbReference>
<dbReference type="InterPro" id="IPR037143">
    <property type="entry name" value="4-PPantetheinyl_Trfase_dom_sf"/>
</dbReference>
<keyword evidence="7 8" id="KW-0275">Fatty acid biosynthesis</keyword>
<organism evidence="10 11">
    <name type="scientific">Adlercreutzia equolifaciens subsp. celatus DSM 18785</name>
    <dbReference type="NCBI Taxonomy" id="1121021"/>
    <lineage>
        <taxon>Bacteria</taxon>
        <taxon>Bacillati</taxon>
        <taxon>Actinomycetota</taxon>
        <taxon>Coriobacteriia</taxon>
        <taxon>Eggerthellales</taxon>
        <taxon>Eggerthellaceae</taxon>
        <taxon>Adlercreutzia</taxon>
    </lineage>
</organism>
<keyword evidence="3 8" id="KW-0479">Metal-binding</keyword>
<dbReference type="InterPro" id="IPR004568">
    <property type="entry name" value="Ppantetheine-prot_Trfase_dom"/>
</dbReference>
<evidence type="ECO:0000256" key="3">
    <source>
        <dbReference type="ARBA" id="ARBA00022723"/>
    </source>
</evidence>
<evidence type="ECO:0000256" key="2">
    <source>
        <dbReference type="ARBA" id="ARBA00022679"/>
    </source>
</evidence>
<feature type="binding site" evidence="8">
    <location>
        <position position="13"/>
    </location>
    <ligand>
        <name>Mg(2+)</name>
        <dbReference type="ChEBI" id="CHEBI:18420"/>
    </ligand>
</feature>
<dbReference type="NCBIfam" id="TIGR00516">
    <property type="entry name" value="acpS"/>
    <property type="match status" value="1"/>
</dbReference>
<comment type="function">
    <text evidence="8">Transfers the 4'-phosphopantetheine moiety from coenzyme A to a Ser of acyl-carrier-protein.</text>
</comment>
<keyword evidence="5 8" id="KW-0460">Magnesium</keyword>
<dbReference type="SUPFAM" id="SSF56214">
    <property type="entry name" value="4'-phosphopantetheinyl transferase"/>
    <property type="match status" value="1"/>
</dbReference>
<keyword evidence="8" id="KW-0963">Cytoplasm</keyword>
<keyword evidence="6 8" id="KW-0443">Lipid metabolism</keyword>
<dbReference type="Pfam" id="PF01648">
    <property type="entry name" value="ACPS"/>
    <property type="match status" value="1"/>
</dbReference>
<proteinExistence type="inferred from homology"/>
<protein>
    <recommendedName>
        <fullName evidence="8">Holo-[acyl-carrier-protein] synthase</fullName>
        <shortName evidence="8">Holo-ACP synthase</shortName>
        <ecNumber evidence="8">2.7.8.7</ecNumber>
    </recommendedName>
    <alternativeName>
        <fullName evidence="8">4'-phosphopantetheinyl transferase AcpS</fullName>
    </alternativeName>
</protein>
<gene>
    <name evidence="8 10" type="primary">acpS</name>
    <name evidence="10" type="ORF">DMP10_09115</name>
</gene>
<comment type="cofactor">
    <cofactor evidence="8">
        <name>Mg(2+)</name>
        <dbReference type="ChEBI" id="CHEBI:18420"/>
    </cofactor>
</comment>
<evidence type="ECO:0000256" key="4">
    <source>
        <dbReference type="ARBA" id="ARBA00022832"/>
    </source>
</evidence>
<feature type="domain" description="4'-phosphopantetheinyl transferase" evidence="9">
    <location>
        <begin position="9"/>
        <end position="102"/>
    </location>
</feature>
<dbReference type="Gene3D" id="3.90.470.20">
    <property type="entry name" value="4'-phosphopantetheinyl transferase domain"/>
    <property type="match status" value="1"/>
</dbReference>
<dbReference type="GO" id="GO:0008897">
    <property type="term" value="F:holo-[acyl-carrier-protein] synthase activity"/>
    <property type="evidence" value="ECO:0007669"/>
    <property type="project" value="UniProtKB-UniRule"/>
</dbReference>
<comment type="similarity">
    <text evidence="8">Belongs to the P-Pant transferase superfamily. AcpS family.</text>
</comment>
<name>A0A3N0AQH7_9ACTN</name>
<dbReference type="InterPro" id="IPR008278">
    <property type="entry name" value="4-PPantetheinyl_Trfase_dom"/>
</dbReference>
<feature type="binding site" evidence="8">
    <location>
        <position position="61"/>
    </location>
    <ligand>
        <name>Mg(2+)</name>
        <dbReference type="ChEBI" id="CHEBI:18420"/>
    </ligand>
</feature>
<evidence type="ECO:0000256" key="1">
    <source>
        <dbReference type="ARBA" id="ARBA00022516"/>
    </source>
</evidence>
<dbReference type="GO" id="GO:0000287">
    <property type="term" value="F:magnesium ion binding"/>
    <property type="evidence" value="ECO:0007669"/>
    <property type="project" value="UniProtKB-UniRule"/>
</dbReference>
<dbReference type="GO" id="GO:0005737">
    <property type="term" value="C:cytoplasm"/>
    <property type="evidence" value="ECO:0007669"/>
    <property type="project" value="UniProtKB-SubCell"/>
</dbReference>
<keyword evidence="11" id="KW-1185">Reference proteome</keyword>
<evidence type="ECO:0000256" key="6">
    <source>
        <dbReference type="ARBA" id="ARBA00023098"/>
    </source>
</evidence>
<comment type="catalytic activity">
    <reaction evidence="8">
        <text>apo-[ACP] + CoA = holo-[ACP] + adenosine 3',5'-bisphosphate + H(+)</text>
        <dbReference type="Rhea" id="RHEA:12068"/>
        <dbReference type="Rhea" id="RHEA-COMP:9685"/>
        <dbReference type="Rhea" id="RHEA-COMP:9690"/>
        <dbReference type="ChEBI" id="CHEBI:15378"/>
        <dbReference type="ChEBI" id="CHEBI:29999"/>
        <dbReference type="ChEBI" id="CHEBI:57287"/>
        <dbReference type="ChEBI" id="CHEBI:58343"/>
        <dbReference type="ChEBI" id="CHEBI:64479"/>
        <dbReference type="EC" id="2.7.8.7"/>
    </reaction>
</comment>
<evidence type="ECO:0000256" key="8">
    <source>
        <dbReference type="HAMAP-Rule" id="MF_00101"/>
    </source>
</evidence>
<dbReference type="GO" id="GO:0006633">
    <property type="term" value="P:fatty acid biosynthetic process"/>
    <property type="evidence" value="ECO:0007669"/>
    <property type="project" value="UniProtKB-UniRule"/>
</dbReference>
<dbReference type="InterPro" id="IPR002582">
    <property type="entry name" value="ACPS"/>
</dbReference>
<dbReference type="AlphaFoldDB" id="A0A3N0AQH7"/>
<keyword evidence="1 8" id="KW-0444">Lipid biosynthesis</keyword>
<dbReference type="NCBIfam" id="TIGR00556">
    <property type="entry name" value="pantethn_trn"/>
    <property type="match status" value="1"/>
</dbReference>
<reference evidence="10 11" key="1">
    <citation type="journal article" date="2019" name="Microbiol. Resour. Announc.">
        <title>Draft Genome Sequences of Type Strains of Gordonibacter faecihominis, Paraeggerthella hongkongensis, Parvibacter caecicola,Slackia equolifaciens, Slackia faecicanis, and Slackia isoflavoniconvertens.</title>
        <authorList>
            <person name="Danylec N."/>
            <person name="Stoll D.A."/>
            <person name="Dotsch A."/>
            <person name="Huch M."/>
        </authorList>
    </citation>
    <scope>NUCLEOTIDE SEQUENCE [LARGE SCALE GENOMIC DNA]</scope>
    <source>
        <strain evidence="10 11">DSM 18785</strain>
    </source>
</reference>
<sequence>MDVPNEEVGLGVDIVEIARMRKIIDRSPAFVEKVYSAAERAYCDSHAHPEVHYATRFAAKEAVLKALGTGFSEGIGWLDVEVRRTSKGRPYVVLTGRAREVAREQGVREIPLSLSYTHTDAVACAMAITEESVAATERRRDPMEELTRQFKDARALLDDLPGALAAG</sequence>
<comment type="subcellular location">
    <subcellularLocation>
        <location evidence="8">Cytoplasm</location>
    </subcellularLocation>
</comment>
<evidence type="ECO:0000313" key="10">
    <source>
        <dbReference type="EMBL" id="RNL37141.1"/>
    </source>
</evidence>
<evidence type="ECO:0000256" key="7">
    <source>
        <dbReference type="ARBA" id="ARBA00023160"/>
    </source>
</evidence>